<dbReference type="Proteomes" id="UP000199659">
    <property type="component" value="Unassembled WGS sequence"/>
</dbReference>
<evidence type="ECO:0000256" key="1">
    <source>
        <dbReference type="SAM" id="MobiDB-lite"/>
    </source>
</evidence>
<keyword evidence="3" id="KW-1185">Reference proteome</keyword>
<evidence type="ECO:0000313" key="3">
    <source>
        <dbReference type="Proteomes" id="UP000199659"/>
    </source>
</evidence>
<dbReference type="RefSeq" id="WP_330393442.1">
    <property type="nucleotide sequence ID" value="NZ_FOYZ01000005.1"/>
</dbReference>
<sequence>MWILPVSKKFHLSSRTYGRTPSKSEGVFSAENQMEEIMAERKTGETAPEKKQAQEQRVADQENPASLLDVRIHSIRLNESIKATASVNIGGAFAIRGVKVVYQQRNRTAILLCRG</sequence>
<dbReference type="SUPFAM" id="SSF160537">
    <property type="entry name" value="SpoVG-like"/>
    <property type="match status" value="1"/>
</dbReference>
<feature type="compositionally biased region" description="Basic and acidic residues" evidence="1">
    <location>
        <begin position="40"/>
        <end position="60"/>
    </location>
</feature>
<dbReference type="STRING" id="37658.SAMN05661086_01665"/>
<dbReference type="Gene3D" id="3.30.1120.40">
    <property type="entry name" value="Stage V sporulation protein G"/>
    <property type="match status" value="1"/>
</dbReference>
<gene>
    <name evidence="2" type="ORF">SAMN05661086_01665</name>
</gene>
<dbReference type="GO" id="GO:0030435">
    <property type="term" value="P:sporulation resulting in formation of a cellular spore"/>
    <property type="evidence" value="ECO:0007669"/>
    <property type="project" value="InterPro"/>
</dbReference>
<dbReference type="AlphaFoldDB" id="A0A1I6JGI0"/>
<proteinExistence type="predicted"/>
<dbReference type="EMBL" id="FOYZ01000005">
    <property type="protein sequence ID" value="SFR78062.1"/>
    <property type="molecule type" value="Genomic_DNA"/>
</dbReference>
<dbReference type="InterPro" id="IPR036751">
    <property type="entry name" value="SpoVG_sf"/>
</dbReference>
<evidence type="ECO:0000313" key="2">
    <source>
        <dbReference type="EMBL" id="SFR78062.1"/>
    </source>
</evidence>
<feature type="region of interest" description="Disordered" evidence="1">
    <location>
        <begin position="40"/>
        <end position="62"/>
    </location>
</feature>
<organism evidence="2 3">
    <name type="scientific">Anaeromicropila populeti</name>
    <dbReference type="NCBI Taxonomy" id="37658"/>
    <lineage>
        <taxon>Bacteria</taxon>
        <taxon>Bacillati</taxon>
        <taxon>Bacillota</taxon>
        <taxon>Clostridia</taxon>
        <taxon>Lachnospirales</taxon>
        <taxon>Lachnospiraceae</taxon>
        <taxon>Anaeromicropila</taxon>
    </lineage>
</organism>
<protein>
    <submittedName>
        <fullName evidence="2">Uncharacterized protein</fullName>
    </submittedName>
</protein>
<accession>A0A1I6JGI0</accession>
<reference evidence="2 3" key="1">
    <citation type="submission" date="2016-10" db="EMBL/GenBank/DDBJ databases">
        <authorList>
            <person name="de Groot N.N."/>
        </authorList>
    </citation>
    <scope>NUCLEOTIDE SEQUENCE [LARGE SCALE GENOMIC DNA]</scope>
    <source>
        <strain evidence="2 3">743A</strain>
    </source>
</reference>
<name>A0A1I6JGI0_9FIRM</name>